<reference evidence="1 2" key="1">
    <citation type="journal article" date="2020" name="Syst. Appl. Microbiol.">
        <title>Arthrospiribacter ruber gen. nov., sp. nov., a novel bacterium isolated from Arthrospira cultures.</title>
        <authorList>
            <person name="Waleron M."/>
            <person name="Misztak A."/>
            <person name="Waleron M.M."/>
            <person name="Furmaniak M."/>
            <person name="Mrozik A."/>
            <person name="Waleron K."/>
        </authorList>
    </citation>
    <scope>NUCLEOTIDE SEQUENCE [LARGE SCALE GENOMIC DNA]</scope>
    <source>
        <strain evidence="1 2">DPMB0001</strain>
    </source>
</reference>
<evidence type="ECO:0000313" key="1">
    <source>
        <dbReference type="EMBL" id="MBW3470363.1"/>
    </source>
</evidence>
<dbReference type="EMBL" id="RPHB01000014">
    <property type="protein sequence ID" value="MBW3470363.1"/>
    <property type="molecule type" value="Genomic_DNA"/>
</dbReference>
<name>A0A951J618_9BACT</name>
<proteinExistence type="predicted"/>
<sequence length="83" mass="9791">MTDEEFDVIDELYFVQHFSYLKESLGWEEQLILQTLSSLQEKGYIKCLTAPDEEVFEKIDLLEQGRKLYFLATKKGLMEHNAL</sequence>
<evidence type="ECO:0000313" key="2">
    <source>
        <dbReference type="Proteomes" id="UP000727490"/>
    </source>
</evidence>
<accession>A0A951J618</accession>
<gene>
    <name evidence="1" type="ORF">EGN73_21500</name>
</gene>
<organism evidence="1 2">
    <name type="scientific">Arthrospiribacter ruber</name>
    <dbReference type="NCBI Taxonomy" id="2487934"/>
    <lineage>
        <taxon>Bacteria</taxon>
        <taxon>Pseudomonadati</taxon>
        <taxon>Bacteroidota</taxon>
        <taxon>Cytophagia</taxon>
        <taxon>Cytophagales</taxon>
        <taxon>Cyclobacteriaceae</taxon>
        <taxon>Arthrospiribacter</taxon>
    </lineage>
</organism>
<keyword evidence="2" id="KW-1185">Reference proteome</keyword>
<dbReference type="AlphaFoldDB" id="A0A951J618"/>
<dbReference type="Proteomes" id="UP000727490">
    <property type="component" value="Unassembled WGS sequence"/>
</dbReference>
<comment type="caution">
    <text evidence="1">The sequence shown here is derived from an EMBL/GenBank/DDBJ whole genome shotgun (WGS) entry which is preliminary data.</text>
</comment>
<dbReference type="RefSeq" id="WP_219294108.1">
    <property type="nucleotide sequence ID" value="NZ_RPHB01000014.1"/>
</dbReference>
<protein>
    <submittedName>
        <fullName evidence="1">Uncharacterized protein</fullName>
    </submittedName>
</protein>